<dbReference type="Proteomes" id="UP000595823">
    <property type="component" value="Chromosome"/>
</dbReference>
<dbReference type="InterPro" id="IPR014934">
    <property type="entry name" value="DUF1806"/>
</dbReference>
<dbReference type="SUPFAM" id="SSF89442">
    <property type="entry name" value="Hypothetical protein YojF"/>
    <property type="match status" value="1"/>
</dbReference>
<evidence type="ECO:0000313" key="2">
    <source>
        <dbReference type="Proteomes" id="UP000595823"/>
    </source>
</evidence>
<dbReference type="InterPro" id="IPR036492">
    <property type="entry name" value="YojF_sf"/>
</dbReference>
<reference evidence="1 2" key="1">
    <citation type="submission" date="2020-06" db="EMBL/GenBank/DDBJ databases">
        <title>Genomic analysis of Salicibibacter sp. NKC5-3.</title>
        <authorList>
            <person name="Oh Y.J."/>
        </authorList>
    </citation>
    <scope>NUCLEOTIDE SEQUENCE [LARGE SCALE GENOMIC DNA]</scope>
    <source>
        <strain evidence="1 2">NKC5-3</strain>
    </source>
</reference>
<keyword evidence="2" id="KW-1185">Reference proteome</keyword>
<dbReference type="EMBL" id="CP054705">
    <property type="protein sequence ID" value="QQK74944.1"/>
    <property type="molecule type" value="Genomic_DNA"/>
</dbReference>
<dbReference type="Gene3D" id="2.70.180.10">
    <property type="entry name" value="Hypothetical protein YojF"/>
    <property type="match status" value="1"/>
</dbReference>
<name>A0A7T7CAP9_9BACI</name>
<gene>
    <name evidence="1" type="ORF">HUG15_04555</name>
</gene>
<evidence type="ECO:0000313" key="1">
    <source>
        <dbReference type="EMBL" id="QQK74944.1"/>
    </source>
</evidence>
<dbReference type="AlphaFoldDB" id="A0A7T7CAP9"/>
<accession>A0A7T7CAP9</accession>
<dbReference type="Pfam" id="PF08830">
    <property type="entry name" value="DUF1806"/>
    <property type="match status" value="1"/>
</dbReference>
<protein>
    <submittedName>
        <fullName evidence="1">YojF family protein</fullName>
    </submittedName>
</protein>
<organism evidence="1 2">
    <name type="scientific">Salicibibacter cibarius</name>
    <dbReference type="NCBI Taxonomy" id="2743000"/>
    <lineage>
        <taxon>Bacteria</taxon>
        <taxon>Bacillati</taxon>
        <taxon>Bacillota</taxon>
        <taxon>Bacilli</taxon>
        <taxon>Bacillales</taxon>
        <taxon>Bacillaceae</taxon>
        <taxon>Salicibibacter</taxon>
    </lineage>
</organism>
<proteinExistence type="predicted"/>
<sequence>MSYIIDKYCRSRLHGGLIVELITPTRVQELIDSFAKQDVYLHLETTNGAYASHFDQSFFSAGAYIRNARVNYKHGKITGDGPYRVGLELDIGWVYGEGLTHFELNEDGQLILAGLNHEDKIAVTLEISEQPFRK</sequence>
<dbReference type="KEGG" id="scia:HUG15_04555"/>